<organism evidence="2 3">
    <name type="scientific">Paenibacillus polymyxa</name>
    <name type="common">Bacillus polymyxa</name>
    <dbReference type="NCBI Taxonomy" id="1406"/>
    <lineage>
        <taxon>Bacteria</taxon>
        <taxon>Bacillati</taxon>
        <taxon>Bacillota</taxon>
        <taxon>Bacilli</taxon>
        <taxon>Bacillales</taxon>
        <taxon>Paenibacillaceae</taxon>
        <taxon>Paenibacillus</taxon>
    </lineage>
</organism>
<dbReference type="EMBL" id="JARVWT010000002">
    <property type="protein sequence ID" value="MDH2330889.1"/>
    <property type="molecule type" value="Genomic_DNA"/>
</dbReference>
<sequence>MKRKLNLILCFTLLITIFLPLSSVSAYTGGYANGKSVDAMIPDIYFIGRPHASKASTTLITDNNEETNYLLPKDKMVMIDLGTDRTIDSYKLKSDSKNLRNSFYDRDTGYIGIFETNVGNGELKKLPNEKKVERVRFVTLYSLSGEDINISELDFFNSKDTVPAPEPSPTPDPKPTPEPTPTPNPTPSPEPNPSEPTEPTEPAQPTGDRAILTVTMDNGFDKEFDLSKKELSAFIAWYDAKDAGRGPSFFAIDKHNNNKGPFSNRKDYVIFNKILTFEVSEYSTK</sequence>
<evidence type="ECO:0000256" key="1">
    <source>
        <dbReference type="SAM" id="MobiDB-lite"/>
    </source>
</evidence>
<gene>
    <name evidence="2" type="ORF">QDS18_08395</name>
</gene>
<accession>A0AAP4EAG1</accession>
<dbReference type="AlphaFoldDB" id="A0AAP4EAG1"/>
<feature type="region of interest" description="Disordered" evidence="1">
    <location>
        <begin position="158"/>
        <end position="206"/>
    </location>
</feature>
<name>A0AAP4EAG1_PAEPO</name>
<reference evidence="2" key="1">
    <citation type="submission" date="2023-04" db="EMBL/GenBank/DDBJ databases">
        <title>Uncovering the Secrets of Slow-Growing Bacteria in Tropical Savanna Soil through Cultivation and Genomic Analysis.</title>
        <authorList>
            <person name="Goncalves O.S."/>
            <person name="Santana M.F."/>
        </authorList>
    </citation>
    <scope>NUCLEOTIDE SEQUENCE</scope>
    <source>
        <strain evidence="2">ANTI</strain>
    </source>
</reference>
<evidence type="ECO:0000313" key="2">
    <source>
        <dbReference type="EMBL" id="MDH2330889.1"/>
    </source>
</evidence>
<protein>
    <submittedName>
        <fullName evidence="2">Uncharacterized protein</fullName>
    </submittedName>
</protein>
<feature type="compositionally biased region" description="Low complexity" evidence="1">
    <location>
        <begin position="197"/>
        <end position="206"/>
    </location>
</feature>
<feature type="compositionally biased region" description="Pro residues" evidence="1">
    <location>
        <begin position="164"/>
        <end position="196"/>
    </location>
</feature>
<dbReference type="Proteomes" id="UP001229409">
    <property type="component" value="Unassembled WGS sequence"/>
</dbReference>
<comment type="caution">
    <text evidence="2">The sequence shown here is derived from an EMBL/GenBank/DDBJ whole genome shotgun (WGS) entry which is preliminary data.</text>
</comment>
<evidence type="ECO:0000313" key="3">
    <source>
        <dbReference type="Proteomes" id="UP001229409"/>
    </source>
</evidence>
<proteinExistence type="predicted"/>
<dbReference type="RefSeq" id="WP_254347433.1">
    <property type="nucleotide sequence ID" value="NZ_CP109848.1"/>
</dbReference>